<sequence>MESTVLKKLLRMSWNPFIELMTALERHRSQTSHASLVRVGVGLATNSPAICIPGIGFRYSREKSKPVDSCDPSLQPPTPSPASTFVQPSSFHSPTPPPSFSVAESTGQNRKNALSLRNTGSTILLMPARNGQGLVAPHPESYQTLLLLRQVQRLKRSRPVCIAKSAQFAIISALPLTKDTTVIPITVQQLLAIYPPNPPCSSFDYNAALSPSELYSSMPSEPLAAEDYHMLGLSPPPMTSPAPSPSIPSASLRRDSSSSAGRSTRPRHATPVPLSRTVSRSGSVSDWEVMYELGLPRPGTIDYAYSPAASPLSPSNGFASAPSQQSTTRKTSVTSSSGSRSRHGSPAPSYRGAPSPAASVRSPLGQ</sequence>
<feature type="compositionally biased region" description="Low complexity" evidence="1">
    <location>
        <begin position="323"/>
        <end position="339"/>
    </location>
</feature>
<evidence type="ECO:0000313" key="3">
    <source>
        <dbReference type="Proteomes" id="UP000799118"/>
    </source>
</evidence>
<dbReference type="Proteomes" id="UP000799118">
    <property type="component" value="Unassembled WGS sequence"/>
</dbReference>
<name>A0A6A4H423_9AGAR</name>
<accession>A0A6A4H423</accession>
<protein>
    <submittedName>
        <fullName evidence="2">Uncharacterized protein</fullName>
    </submittedName>
</protein>
<feature type="region of interest" description="Disordered" evidence="1">
    <location>
        <begin position="229"/>
        <end position="281"/>
    </location>
</feature>
<feature type="region of interest" description="Disordered" evidence="1">
    <location>
        <begin position="66"/>
        <end position="109"/>
    </location>
</feature>
<gene>
    <name evidence="2" type="ORF">BT96DRAFT_1000736</name>
</gene>
<reference evidence="2" key="1">
    <citation type="journal article" date="2019" name="Environ. Microbiol.">
        <title>Fungal ecological strategies reflected in gene transcription - a case study of two litter decomposers.</title>
        <authorList>
            <person name="Barbi F."/>
            <person name="Kohler A."/>
            <person name="Barry K."/>
            <person name="Baskaran P."/>
            <person name="Daum C."/>
            <person name="Fauchery L."/>
            <person name="Ihrmark K."/>
            <person name="Kuo A."/>
            <person name="LaButti K."/>
            <person name="Lipzen A."/>
            <person name="Morin E."/>
            <person name="Grigoriev I.V."/>
            <person name="Henrissat B."/>
            <person name="Lindahl B."/>
            <person name="Martin F."/>
        </authorList>
    </citation>
    <scope>NUCLEOTIDE SEQUENCE</scope>
    <source>
        <strain evidence="2">JB14</strain>
    </source>
</reference>
<proteinExistence type="predicted"/>
<keyword evidence="3" id="KW-1185">Reference proteome</keyword>
<organism evidence="2 3">
    <name type="scientific">Gymnopus androsaceus JB14</name>
    <dbReference type="NCBI Taxonomy" id="1447944"/>
    <lineage>
        <taxon>Eukaryota</taxon>
        <taxon>Fungi</taxon>
        <taxon>Dikarya</taxon>
        <taxon>Basidiomycota</taxon>
        <taxon>Agaricomycotina</taxon>
        <taxon>Agaricomycetes</taxon>
        <taxon>Agaricomycetidae</taxon>
        <taxon>Agaricales</taxon>
        <taxon>Marasmiineae</taxon>
        <taxon>Omphalotaceae</taxon>
        <taxon>Gymnopus</taxon>
    </lineage>
</organism>
<feature type="compositionally biased region" description="Low complexity" evidence="1">
    <location>
        <begin position="247"/>
        <end position="263"/>
    </location>
</feature>
<evidence type="ECO:0000256" key="1">
    <source>
        <dbReference type="SAM" id="MobiDB-lite"/>
    </source>
</evidence>
<dbReference type="EMBL" id="ML769606">
    <property type="protein sequence ID" value="KAE9392035.1"/>
    <property type="molecule type" value="Genomic_DNA"/>
</dbReference>
<feature type="region of interest" description="Disordered" evidence="1">
    <location>
        <begin position="308"/>
        <end position="366"/>
    </location>
</feature>
<feature type="compositionally biased region" description="Pro residues" evidence="1">
    <location>
        <begin position="234"/>
        <end position="246"/>
    </location>
</feature>
<evidence type="ECO:0000313" key="2">
    <source>
        <dbReference type="EMBL" id="KAE9392035.1"/>
    </source>
</evidence>
<dbReference type="AlphaFoldDB" id="A0A6A4H423"/>